<reference evidence="1 3" key="1">
    <citation type="submission" date="2018-11" db="EMBL/GenBank/DDBJ databases">
        <title>Complete genome sequence of Dickeya zeae strain CE1 infecting Canna edulis Ker-Gawl. in China.</title>
        <authorList>
            <person name="Zhang J."/>
            <person name="Lin B."/>
            <person name="Shen H."/>
            <person name="Jiang S."/>
            <person name="Pu X."/>
            <person name="Sun D."/>
        </authorList>
    </citation>
    <scope>NUCLEOTIDE SEQUENCE [LARGE SCALE GENOMIC DNA]</scope>
    <source>
        <strain evidence="1 3">CE1</strain>
    </source>
</reference>
<sequence>MHPEYKQRPETDIVNVFAVAAANNSTDWATVLQGVRPTQYATIIESAMLINCEFTHKLKAVTWMI</sequence>
<evidence type="ECO:0000313" key="4">
    <source>
        <dbReference type="Proteomes" id="UP000824976"/>
    </source>
</evidence>
<gene>
    <name evidence="1" type="ORF">DWG24_15345</name>
    <name evidence="2" type="ORF">FGI21_08340</name>
</gene>
<keyword evidence="4" id="KW-1185">Reference proteome</keyword>
<dbReference type="Proteomes" id="UP000500801">
    <property type="component" value="Chromosome"/>
</dbReference>
<name>A0A2K9QCH2_9GAMM</name>
<evidence type="ECO:0000313" key="2">
    <source>
        <dbReference type="EMBL" id="QYM91873.1"/>
    </source>
</evidence>
<evidence type="ECO:0000313" key="3">
    <source>
        <dbReference type="Proteomes" id="UP000500801"/>
    </source>
</evidence>
<accession>A0A2K9QCH2</accession>
<dbReference type="EMBL" id="CP040817">
    <property type="protein sequence ID" value="QYM91873.1"/>
    <property type="molecule type" value="Genomic_DNA"/>
</dbReference>
<dbReference type="Proteomes" id="UP000824976">
    <property type="component" value="Chromosome"/>
</dbReference>
<evidence type="ECO:0000313" key="1">
    <source>
        <dbReference type="EMBL" id="QIZ52019.1"/>
    </source>
</evidence>
<proteinExistence type="predicted"/>
<protein>
    <submittedName>
        <fullName evidence="1">Uncharacterized protein</fullName>
    </submittedName>
</protein>
<reference evidence="2 4" key="2">
    <citation type="submission" date="2019-06" db="EMBL/GenBank/DDBJ databases">
        <title>Complete genome of Dickeya zeae PL65.</title>
        <authorList>
            <person name="Boluk G."/>
            <person name="Arif M."/>
        </authorList>
    </citation>
    <scope>NUCLEOTIDE SEQUENCE [LARGE SCALE GENOMIC DNA]</scope>
    <source>
        <strain evidence="2 4">PL65</strain>
    </source>
</reference>
<dbReference type="AlphaFoldDB" id="A0A2K9QCH2"/>
<dbReference type="EMBL" id="CP033622">
    <property type="protein sequence ID" value="QIZ52019.1"/>
    <property type="molecule type" value="Genomic_DNA"/>
</dbReference>
<organism evidence="1 3">
    <name type="scientific">Dickeya zeae</name>
    <dbReference type="NCBI Taxonomy" id="204042"/>
    <lineage>
        <taxon>Bacteria</taxon>
        <taxon>Pseudomonadati</taxon>
        <taxon>Pseudomonadota</taxon>
        <taxon>Gammaproteobacteria</taxon>
        <taxon>Enterobacterales</taxon>
        <taxon>Pectobacteriaceae</taxon>
        <taxon>Dickeya</taxon>
    </lineage>
</organism>